<keyword evidence="3 12" id="KW-0808">Transferase</keyword>
<dbReference type="CDD" id="cd02213">
    <property type="entry name" value="cupin_PMI_typeII_C"/>
    <property type="match status" value="1"/>
</dbReference>
<dbReference type="PANTHER" id="PTHR46390">
    <property type="entry name" value="MANNOSE-1-PHOSPHATE GUANYLYLTRANSFERASE"/>
    <property type="match status" value="1"/>
</dbReference>
<dbReference type="GO" id="GO:0004475">
    <property type="term" value="F:mannose-1-phosphate guanylyltransferase (GTP) activity"/>
    <property type="evidence" value="ECO:0007669"/>
    <property type="project" value="UniProtKB-EC"/>
</dbReference>
<evidence type="ECO:0000256" key="2">
    <source>
        <dbReference type="ARBA" id="ARBA00012387"/>
    </source>
</evidence>
<dbReference type="AlphaFoldDB" id="A0A9Q2ZVP5"/>
<reference evidence="12" key="1">
    <citation type="journal article" date="2021" name="Genome Biol. Evol.">
        <title>Continental-Scale Gene Flow Prevents Allopatric Divergence of Pelagic Freshwater Bacteria.</title>
        <authorList>
            <person name="Hoetzinger M."/>
            <person name="Pitt A."/>
            <person name="Huemer A."/>
            <person name="Hahn M.W."/>
        </authorList>
    </citation>
    <scope>NUCLEOTIDE SEQUENCE</scope>
    <source>
        <strain evidence="12">SM1-W8</strain>
    </source>
</reference>
<keyword evidence="6" id="KW-0342">GTP-binding</keyword>
<dbReference type="InterPro" id="IPR051161">
    <property type="entry name" value="Mannose-6P_isomerase_type2"/>
</dbReference>
<keyword evidence="4 12" id="KW-0548">Nucleotidyltransferase</keyword>
<dbReference type="EC" id="2.7.7.13" evidence="2"/>
<dbReference type="Gene3D" id="3.90.550.10">
    <property type="entry name" value="Spore Coat Polysaccharide Biosynthesis Protein SpsA, Chain A"/>
    <property type="match status" value="1"/>
</dbReference>
<evidence type="ECO:0000313" key="12">
    <source>
        <dbReference type="EMBL" id="MBT8551978.1"/>
    </source>
</evidence>
<dbReference type="Proteomes" id="UP000783102">
    <property type="component" value="Unassembled WGS sequence"/>
</dbReference>
<feature type="domain" description="Nucleotidyl transferase" evidence="9">
    <location>
        <begin position="6"/>
        <end position="311"/>
    </location>
</feature>
<evidence type="ECO:0000259" key="11">
    <source>
        <dbReference type="Pfam" id="PF22640"/>
    </source>
</evidence>
<evidence type="ECO:0000256" key="1">
    <source>
        <dbReference type="ARBA" id="ARBA00006115"/>
    </source>
</evidence>
<dbReference type="Gene3D" id="2.60.120.10">
    <property type="entry name" value="Jelly Rolls"/>
    <property type="match status" value="1"/>
</dbReference>
<evidence type="ECO:0000256" key="3">
    <source>
        <dbReference type="ARBA" id="ARBA00022679"/>
    </source>
</evidence>
<dbReference type="EMBL" id="JAANEY010000001">
    <property type="protein sequence ID" value="MBT8551978.1"/>
    <property type="molecule type" value="Genomic_DNA"/>
</dbReference>
<dbReference type="GO" id="GO:0009298">
    <property type="term" value="P:GDP-mannose biosynthetic process"/>
    <property type="evidence" value="ECO:0007669"/>
    <property type="project" value="TreeGrafter"/>
</dbReference>
<dbReference type="InterPro" id="IPR005835">
    <property type="entry name" value="NTP_transferase_dom"/>
</dbReference>
<dbReference type="GO" id="GO:0005525">
    <property type="term" value="F:GTP binding"/>
    <property type="evidence" value="ECO:0007669"/>
    <property type="project" value="UniProtKB-KW"/>
</dbReference>
<evidence type="ECO:0000313" key="13">
    <source>
        <dbReference type="Proteomes" id="UP000783102"/>
    </source>
</evidence>
<evidence type="ECO:0000256" key="8">
    <source>
        <dbReference type="RuleBase" id="RU004190"/>
    </source>
</evidence>
<keyword evidence="12" id="KW-0413">Isomerase</keyword>
<dbReference type="PANTHER" id="PTHR46390:SF1">
    <property type="entry name" value="MANNOSE-1-PHOSPHATE GUANYLYLTRANSFERASE"/>
    <property type="match status" value="1"/>
</dbReference>
<comment type="catalytic activity">
    <reaction evidence="7">
        <text>alpha-D-mannose 1-phosphate + GTP + H(+) = GDP-alpha-D-mannose + diphosphate</text>
        <dbReference type="Rhea" id="RHEA:15229"/>
        <dbReference type="ChEBI" id="CHEBI:15378"/>
        <dbReference type="ChEBI" id="CHEBI:33019"/>
        <dbReference type="ChEBI" id="CHEBI:37565"/>
        <dbReference type="ChEBI" id="CHEBI:57527"/>
        <dbReference type="ChEBI" id="CHEBI:58409"/>
        <dbReference type="EC" id="2.7.7.13"/>
    </reaction>
</comment>
<dbReference type="InterPro" id="IPR014710">
    <property type="entry name" value="RmlC-like_jellyroll"/>
</dbReference>
<keyword evidence="5" id="KW-0547">Nucleotide-binding</keyword>
<comment type="caution">
    <text evidence="12">The sequence shown here is derived from an EMBL/GenBank/DDBJ whole genome shotgun (WGS) entry which is preliminary data.</text>
</comment>
<comment type="similarity">
    <text evidence="1 8">Belongs to the mannose-6-phosphate isomerase type 2 family.</text>
</comment>
<feature type="domain" description="Mannose-6-phosphate isomerase type II C-terminal" evidence="10">
    <location>
        <begin position="376"/>
        <end position="490"/>
    </location>
</feature>
<dbReference type="Pfam" id="PF01050">
    <property type="entry name" value="MannoseP_isomer"/>
    <property type="match status" value="1"/>
</dbReference>
<evidence type="ECO:0000256" key="7">
    <source>
        <dbReference type="ARBA" id="ARBA00047343"/>
    </source>
</evidence>
<dbReference type="InterPro" id="IPR001538">
    <property type="entry name" value="Man6P_isomerase-2_C"/>
</dbReference>
<dbReference type="InterPro" id="IPR029044">
    <property type="entry name" value="Nucleotide-diphossugar_trans"/>
</dbReference>
<dbReference type="Pfam" id="PF22640">
    <property type="entry name" value="ManC_GMP_beta-helix"/>
    <property type="match status" value="1"/>
</dbReference>
<protein>
    <recommendedName>
        <fullName evidence="2">mannose-1-phosphate guanylyltransferase</fullName>
        <ecNumber evidence="2">2.7.7.13</ecNumber>
    </recommendedName>
</protein>
<gene>
    <name evidence="12" type="ORF">G6731_08435</name>
</gene>
<name>A0A9Q2ZVP5_9BURK</name>
<dbReference type="InterPro" id="IPR011051">
    <property type="entry name" value="RmlC_Cupin_sf"/>
</dbReference>
<proteinExistence type="inferred from homology"/>
<dbReference type="InterPro" id="IPR049577">
    <property type="entry name" value="GMPP_N"/>
</dbReference>
<dbReference type="CDD" id="cd02509">
    <property type="entry name" value="GDP-M1P_Guanylyltransferase"/>
    <property type="match status" value="1"/>
</dbReference>
<feature type="domain" description="MannoseP isomerase/GMP-like beta-helix" evidence="11">
    <location>
        <begin position="323"/>
        <end position="372"/>
    </location>
</feature>
<dbReference type="InterPro" id="IPR006375">
    <property type="entry name" value="Man1P_GuaTrfase/Man6P_Isoase"/>
</dbReference>
<evidence type="ECO:0000256" key="4">
    <source>
        <dbReference type="ARBA" id="ARBA00022695"/>
    </source>
</evidence>
<dbReference type="SUPFAM" id="SSF53448">
    <property type="entry name" value="Nucleotide-diphospho-sugar transferases"/>
    <property type="match status" value="1"/>
</dbReference>
<evidence type="ECO:0000256" key="5">
    <source>
        <dbReference type="ARBA" id="ARBA00022741"/>
    </source>
</evidence>
<dbReference type="Pfam" id="PF00483">
    <property type="entry name" value="NTP_transferase"/>
    <property type="match status" value="1"/>
</dbReference>
<dbReference type="NCBIfam" id="TIGR01479">
    <property type="entry name" value="GMP_PMI"/>
    <property type="match status" value="1"/>
</dbReference>
<dbReference type="GO" id="GO:0000271">
    <property type="term" value="P:polysaccharide biosynthetic process"/>
    <property type="evidence" value="ECO:0007669"/>
    <property type="project" value="InterPro"/>
</dbReference>
<evidence type="ECO:0000259" key="10">
    <source>
        <dbReference type="Pfam" id="PF01050"/>
    </source>
</evidence>
<dbReference type="GO" id="GO:0016853">
    <property type="term" value="F:isomerase activity"/>
    <property type="evidence" value="ECO:0007669"/>
    <property type="project" value="UniProtKB-KW"/>
</dbReference>
<evidence type="ECO:0000259" key="9">
    <source>
        <dbReference type="Pfam" id="PF00483"/>
    </source>
</evidence>
<sequence>MTSVTPVILCGGSGTRLWPLSRSGFPKQFLVLSGGDSKLSLFQEAIERINAIANQDIDLGPTFIVTNEEHRFLALDQLRELPSIKATLLLEPIGRNTAPALTLAAFQARDGGPNVELDPILVITPADQTVQKTTVFVKALQDCVAIVDADQSKKTIAILGITPTAPETGYGYIQRSKEQGAHHEYTVAKFVEKPDSKTAQAYLVDGSYLWNSGMFVLRASTWLAALKEFRADIFGATETAWQGKTIDQSGDVGFVRPDKELFKTIPSESIDYAVIEKCPGSSFAVKMVELDAGWSDLGAWDAVWQVGSQDESGNVTSGDTLLTNTKNSLIHASTRLVSTVGIDNLVIIETADAVLVADRANSQDVKQIVSQLDAQKREEKNLHRKVARPWGWYDSVDEGERFKVKRIQVKPGASLSLQMHHHRAEHWIVVKGIAEITNGDQVITLNENQSTFIPQGQTHRLSNPGKEPLEIIEVQSGSYLGEDDIVRFEDTYGRS</sequence>
<accession>A0A9Q2ZVP5</accession>
<dbReference type="SUPFAM" id="SSF51182">
    <property type="entry name" value="RmlC-like cupins"/>
    <property type="match status" value="1"/>
</dbReference>
<dbReference type="FunFam" id="2.60.120.10:FF:000032">
    <property type="entry name" value="Mannose-1-phosphate guanylyltransferase/mannose-6-phosphate isomerase"/>
    <property type="match status" value="1"/>
</dbReference>
<dbReference type="InterPro" id="IPR054566">
    <property type="entry name" value="ManC/GMP-like_b-helix"/>
</dbReference>
<evidence type="ECO:0000256" key="6">
    <source>
        <dbReference type="ARBA" id="ARBA00023134"/>
    </source>
</evidence>
<organism evidence="12 13">
    <name type="scientific">Polynucleobacter paneuropaeus</name>
    <dbReference type="NCBI Taxonomy" id="2527775"/>
    <lineage>
        <taxon>Bacteria</taxon>
        <taxon>Pseudomonadati</taxon>
        <taxon>Pseudomonadota</taxon>
        <taxon>Betaproteobacteria</taxon>
        <taxon>Burkholderiales</taxon>
        <taxon>Burkholderiaceae</taxon>
        <taxon>Polynucleobacter</taxon>
    </lineage>
</organism>